<dbReference type="GeneID" id="113988084"/>
<proteinExistence type="predicted"/>
<reference evidence="2" key="1">
    <citation type="submission" date="2025-08" db="UniProtKB">
        <authorList>
            <consortium name="RefSeq"/>
        </authorList>
    </citation>
    <scope>IDENTIFICATION</scope>
    <source>
        <tissue evidence="2">Muscle</tissue>
    </source>
</reference>
<name>A0A7R5KPB8_9PASS</name>
<evidence type="ECO:0000313" key="1">
    <source>
        <dbReference type="Proteomes" id="UP000504627"/>
    </source>
</evidence>
<dbReference type="RefSeq" id="XP_039238842.1">
    <property type="nucleotide sequence ID" value="XM_039382908.1"/>
</dbReference>
<gene>
    <name evidence="2" type="primary">LOC113988084</name>
</gene>
<protein>
    <submittedName>
        <fullName evidence="2">Uncharacterized protein LOC113988084 isoform X2</fullName>
    </submittedName>
</protein>
<accession>A0A7R5KPB8</accession>
<keyword evidence="1" id="KW-1185">Reference proteome</keyword>
<dbReference type="Proteomes" id="UP000504627">
    <property type="component" value="Unplaced"/>
</dbReference>
<evidence type="ECO:0000313" key="2">
    <source>
        <dbReference type="RefSeq" id="XP_039238842.1"/>
    </source>
</evidence>
<sequence length="193" mass="22259">MHELQPGTEEDSSNALGKTAWSWKRSRDLHEGQSVILLYQILYSSKLLNGTEALWIVGHMRKLSWSGHLLHSYTLCGLENTSRAEMLNYSNTAHQDYFYLIPLLQYQEFDSGFDQHRMPTSIIQSLHFQTTLDIFFSTASHVLVDFFINSNVHYLPLNFFLKVLCTVKLKTISVDNRYIAATMPSEAFHLLPL</sequence>
<organism evidence="1 2">
    <name type="scientific">Pipra filicauda</name>
    <name type="common">Wire-tailed manakin</name>
    <dbReference type="NCBI Taxonomy" id="649802"/>
    <lineage>
        <taxon>Eukaryota</taxon>
        <taxon>Metazoa</taxon>
        <taxon>Chordata</taxon>
        <taxon>Craniata</taxon>
        <taxon>Vertebrata</taxon>
        <taxon>Euteleostomi</taxon>
        <taxon>Archelosauria</taxon>
        <taxon>Archosauria</taxon>
        <taxon>Dinosauria</taxon>
        <taxon>Saurischia</taxon>
        <taxon>Theropoda</taxon>
        <taxon>Coelurosauria</taxon>
        <taxon>Aves</taxon>
        <taxon>Neognathae</taxon>
        <taxon>Neoaves</taxon>
        <taxon>Telluraves</taxon>
        <taxon>Australaves</taxon>
        <taxon>Passeriformes</taxon>
        <taxon>Pipridae</taxon>
        <taxon>Pipra</taxon>
    </lineage>
</organism>
<dbReference type="AlphaFoldDB" id="A0A7R5KPB8"/>